<dbReference type="STRING" id="1304281.ACM44_14370"/>
<proteinExistence type="predicted"/>
<name>A0A0J7IUX8_9FLAO</name>
<gene>
    <name evidence="1" type="ORF">ACM44_14370</name>
</gene>
<reference evidence="1 2" key="1">
    <citation type="journal article" date="2004" name="Int. J. Syst. Evol. Microbiol.">
        <title>Kaistella koreensis gen. nov., sp. nov., a novel member of the Chryseobacterium-Bergeyella-Riemerella branch.</title>
        <authorList>
            <person name="Kim M.K."/>
            <person name="Im W.T."/>
            <person name="Shin Y.K."/>
            <person name="Lim J.H."/>
            <person name="Kim S.H."/>
            <person name="Lee B.C."/>
            <person name="Park M.Y."/>
            <person name="Lee K.Y."/>
            <person name="Lee S.T."/>
        </authorList>
    </citation>
    <scope>NUCLEOTIDE SEQUENCE [LARGE SCALE GENOMIC DNA]</scope>
    <source>
        <strain evidence="1 2">CCUG 49689</strain>
    </source>
</reference>
<dbReference type="EMBL" id="LFNG01000041">
    <property type="protein sequence ID" value="KMQ70058.1"/>
    <property type="molecule type" value="Genomic_DNA"/>
</dbReference>
<comment type="caution">
    <text evidence="1">The sequence shown here is derived from an EMBL/GenBank/DDBJ whole genome shotgun (WGS) entry which is preliminary data.</text>
</comment>
<sequence>MIDYSQNKTRVLVYSSLPEISRFLLEVLDFNGKKVDYFSANQILKNDQDFVLFQTSDVDEAARFQPNIALVTVETPKEEVREFIKNMVAGGVLIFPEFMADTVGFALNYFRKLPFAKTDFDSENGMTLIHTEIGAIPLNTSSENLINNLNGLQLLAQQFGVMEEGFYEPVMGISG</sequence>
<dbReference type="Proteomes" id="UP000035900">
    <property type="component" value="Unassembled WGS sequence"/>
</dbReference>
<keyword evidence="2" id="KW-1185">Reference proteome</keyword>
<accession>A0A0J7IUX8</accession>
<dbReference type="AlphaFoldDB" id="A0A0J7IUX8"/>
<evidence type="ECO:0000313" key="2">
    <source>
        <dbReference type="Proteomes" id="UP000035900"/>
    </source>
</evidence>
<evidence type="ECO:0000313" key="1">
    <source>
        <dbReference type="EMBL" id="KMQ70058.1"/>
    </source>
</evidence>
<protein>
    <submittedName>
        <fullName evidence="1">Uncharacterized protein</fullName>
    </submittedName>
</protein>
<organism evidence="1 2">
    <name type="scientific">Chryseobacterium koreense CCUG 49689</name>
    <dbReference type="NCBI Taxonomy" id="1304281"/>
    <lineage>
        <taxon>Bacteria</taxon>
        <taxon>Pseudomonadati</taxon>
        <taxon>Bacteroidota</taxon>
        <taxon>Flavobacteriia</taxon>
        <taxon>Flavobacteriales</taxon>
        <taxon>Weeksellaceae</taxon>
        <taxon>Chryseobacterium group</taxon>
        <taxon>Chryseobacterium</taxon>
    </lineage>
</organism>
<dbReference type="PATRIC" id="fig|1304281.5.peg.3129"/>